<keyword evidence="4 5" id="KW-0472">Membrane</keyword>
<keyword evidence="2 5" id="KW-0812">Transmembrane</keyword>
<dbReference type="InterPro" id="IPR032805">
    <property type="entry name" value="Wax_synthase_dom"/>
</dbReference>
<feature type="transmembrane region" description="Helical" evidence="5">
    <location>
        <begin position="400"/>
        <end position="424"/>
    </location>
</feature>
<evidence type="ECO:0000256" key="4">
    <source>
        <dbReference type="ARBA" id="ARBA00023136"/>
    </source>
</evidence>
<evidence type="ECO:0000313" key="7">
    <source>
        <dbReference type="EMBL" id="KEF55749.1"/>
    </source>
</evidence>
<dbReference type="RefSeq" id="XP_013258339.1">
    <property type="nucleotide sequence ID" value="XM_013402885.1"/>
</dbReference>
<feature type="transmembrane region" description="Helical" evidence="5">
    <location>
        <begin position="298"/>
        <end position="317"/>
    </location>
</feature>
<evidence type="ECO:0000256" key="5">
    <source>
        <dbReference type="SAM" id="Phobius"/>
    </source>
</evidence>
<evidence type="ECO:0000259" key="6">
    <source>
        <dbReference type="Pfam" id="PF13813"/>
    </source>
</evidence>
<keyword evidence="8" id="KW-1185">Reference proteome</keyword>
<feature type="transmembrane region" description="Helical" evidence="5">
    <location>
        <begin position="43"/>
        <end position="62"/>
    </location>
</feature>
<evidence type="ECO:0000313" key="8">
    <source>
        <dbReference type="Proteomes" id="UP000027920"/>
    </source>
</evidence>
<evidence type="ECO:0000256" key="1">
    <source>
        <dbReference type="ARBA" id="ARBA00004141"/>
    </source>
</evidence>
<dbReference type="EMBL" id="AMGV01000007">
    <property type="protein sequence ID" value="KEF55749.1"/>
    <property type="molecule type" value="Genomic_DNA"/>
</dbReference>
<gene>
    <name evidence="7" type="ORF">A1O9_08500</name>
</gene>
<keyword evidence="3 5" id="KW-1133">Transmembrane helix</keyword>
<name>A0A072P6M2_9EURO</name>
<comment type="caution">
    <text evidence="7">The sequence shown here is derived from an EMBL/GenBank/DDBJ whole genome shotgun (WGS) entry which is preliminary data.</text>
</comment>
<sequence length="447" mass="49529">MKASASPPPSSDSQPRLQDYLPVIALPFLPILAFTAPPFHGRGLVFAGLIITTYSLSLASPWPANVGPTRQSRYGIASAWLLVLPTLERLLLHVPERDFWRVDDVNGKDGPSGRHDEAAKAPPPPPAAWTWRKLCWATALASSPRGVGWNIASRRVSSAHEAMARQRIGRSAFVRACLGRAACAYLALDAALVVGRDLPVPAAWLWNWGTVREVVAAEGLMLVCTYASMALQFEVLAAVLVGIGLSRPEDWPPLFGSLADCYTVSNVWEKFWHTYIRLPVLGLGHFAIRQLRLPARSLIANLVILIVAFGISDFVHITSLAVIRDEALSLQELILDMSGFFMMQPVAAVAEALTIQWYHKFTSSTRLEATREASASRGTLRIGREDSHPRGKLAPTIPRIIGYLWVLCWFSVTGWGFVKAYIAVGVRDWQVPLSFWQVLMRQSWYKR</sequence>
<comment type="subcellular location">
    <subcellularLocation>
        <location evidence="1">Membrane</location>
        <topology evidence="1">Multi-pass membrane protein</topology>
    </subcellularLocation>
</comment>
<protein>
    <recommendedName>
        <fullName evidence="6">Wax synthase domain-containing protein</fullName>
    </recommendedName>
</protein>
<dbReference type="OrthoDB" id="4115471at2759"/>
<dbReference type="GO" id="GO:0016020">
    <property type="term" value="C:membrane"/>
    <property type="evidence" value="ECO:0007669"/>
    <property type="project" value="UniProtKB-SubCell"/>
</dbReference>
<accession>A0A072P6M2</accession>
<proteinExistence type="predicted"/>
<dbReference type="Pfam" id="PF13813">
    <property type="entry name" value="MBOAT_2"/>
    <property type="match status" value="1"/>
</dbReference>
<dbReference type="GeneID" id="25283412"/>
<organism evidence="7 8">
    <name type="scientific">Exophiala aquamarina CBS 119918</name>
    <dbReference type="NCBI Taxonomy" id="1182545"/>
    <lineage>
        <taxon>Eukaryota</taxon>
        <taxon>Fungi</taxon>
        <taxon>Dikarya</taxon>
        <taxon>Ascomycota</taxon>
        <taxon>Pezizomycotina</taxon>
        <taxon>Eurotiomycetes</taxon>
        <taxon>Chaetothyriomycetidae</taxon>
        <taxon>Chaetothyriales</taxon>
        <taxon>Herpotrichiellaceae</taxon>
        <taxon>Exophiala</taxon>
    </lineage>
</organism>
<feature type="domain" description="Wax synthase" evidence="6">
    <location>
        <begin position="251"/>
        <end position="325"/>
    </location>
</feature>
<dbReference type="AlphaFoldDB" id="A0A072P6M2"/>
<feature type="transmembrane region" description="Helical" evidence="5">
    <location>
        <begin position="20"/>
        <end position="36"/>
    </location>
</feature>
<evidence type="ECO:0000256" key="2">
    <source>
        <dbReference type="ARBA" id="ARBA00022692"/>
    </source>
</evidence>
<dbReference type="VEuPathDB" id="FungiDB:A1O9_08500"/>
<evidence type="ECO:0000256" key="3">
    <source>
        <dbReference type="ARBA" id="ARBA00022989"/>
    </source>
</evidence>
<dbReference type="HOGENOM" id="CLU_032731_1_1_1"/>
<dbReference type="Proteomes" id="UP000027920">
    <property type="component" value="Unassembled WGS sequence"/>
</dbReference>
<reference evidence="7 8" key="1">
    <citation type="submission" date="2013-03" db="EMBL/GenBank/DDBJ databases">
        <title>The Genome Sequence of Exophiala aquamarina CBS 119918.</title>
        <authorList>
            <consortium name="The Broad Institute Genomics Platform"/>
            <person name="Cuomo C."/>
            <person name="de Hoog S."/>
            <person name="Gorbushina A."/>
            <person name="Walker B."/>
            <person name="Young S.K."/>
            <person name="Zeng Q."/>
            <person name="Gargeya S."/>
            <person name="Fitzgerald M."/>
            <person name="Haas B."/>
            <person name="Abouelleil A."/>
            <person name="Allen A.W."/>
            <person name="Alvarado L."/>
            <person name="Arachchi H.M."/>
            <person name="Berlin A.M."/>
            <person name="Chapman S.B."/>
            <person name="Gainer-Dewar J."/>
            <person name="Goldberg J."/>
            <person name="Griggs A."/>
            <person name="Gujja S."/>
            <person name="Hansen M."/>
            <person name="Howarth C."/>
            <person name="Imamovic A."/>
            <person name="Ireland A."/>
            <person name="Larimer J."/>
            <person name="McCowan C."/>
            <person name="Murphy C."/>
            <person name="Pearson M."/>
            <person name="Poon T.W."/>
            <person name="Priest M."/>
            <person name="Roberts A."/>
            <person name="Saif S."/>
            <person name="Shea T."/>
            <person name="Sisk P."/>
            <person name="Sykes S."/>
            <person name="Wortman J."/>
            <person name="Nusbaum C."/>
            <person name="Birren B."/>
        </authorList>
    </citation>
    <scope>NUCLEOTIDE SEQUENCE [LARGE SCALE GENOMIC DNA]</scope>
    <source>
        <strain evidence="7 8">CBS 119918</strain>
    </source>
</reference>